<proteinExistence type="predicted"/>
<evidence type="ECO:0000256" key="1">
    <source>
        <dbReference type="SAM" id="MobiDB-lite"/>
    </source>
</evidence>
<protein>
    <recommendedName>
        <fullName evidence="5">Lipoprotein</fullName>
    </recommendedName>
</protein>
<evidence type="ECO:0000256" key="2">
    <source>
        <dbReference type="SAM" id="SignalP"/>
    </source>
</evidence>
<comment type="caution">
    <text evidence="3">The sequence shown here is derived from an EMBL/GenBank/DDBJ whole genome shotgun (WGS) entry which is preliminary data.</text>
</comment>
<dbReference type="Proteomes" id="UP000637423">
    <property type="component" value="Unassembled WGS sequence"/>
</dbReference>
<reference evidence="3" key="2">
    <citation type="submission" date="2020-09" db="EMBL/GenBank/DDBJ databases">
        <authorList>
            <person name="Sun Q."/>
            <person name="Zhou Y."/>
        </authorList>
    </citation>
    <scope>NUCLEOTIDE SEQUENCE</scope>
    <source>
        <strain evidence="3">CGMCC 1.10998</strain>
    </source>
</reference>
<name>A0A916UEY3_9BURK</name>
<accession>A0A916UEY3</accession>
<dbReference type="PROSITE" id="PS51257">
    <property type="entry name" value="PROKAR_LIPOPROTEIN"/>
    <property type="match status" value="1"/>
</dbReference>
<feature type="region of interest" description="Disordered" evidence="1">
    <location>
        <begin position="41"/>
        <end position="75"/>
    </location>
</feature>
<dbReference type="EMBL" id="BMED01000001">
    <property type="protein sequence ID" value="GGC68515.1"/>
    <property type="molecule type" value="Genomic_DNA"/>
</dbReference>
<evidence type="ECO:0000313" key="4">
    <source>
        <dbReference type="Proteomes" id="UP000637423"/>
    </source>
</evidence>
<dbReference type="AlphaFoldDB" id="A0A916UEY3"/>
<sequence>MRLKFAVLFAMPCVLSACAPMPVGDESNDMQEEKVYVTGSNLPQRSRSSNLGKMSEQDLETLRRNQTMTVAPLPK</sequence>
<feature type="chain" id="PRO_5037599725" description="Lipoprotein" evidence="2">
    <location>
        <begin position="20"/>
        <end position="75"/>
    </location>
</feature>
<reference evidence="3" key="1">
    <citation type="journal article" date="2014" name="Int. J. Syst. Evol. Microbiol.">
        <title>Complete genome sequence of Corynebacterium casei LMG S-19264T (=DSM 44701T), isolated from a smear-ripened cheese.</title>
        <authorList>
            <consortium name="US DOE Joint Genome Institute (JGI-PGF)"/>
            <person name="Walter F."/>
            <person name="Albersmeier A."/>
            <person name="Kalinowski J."/>
            <person name="Ruckert C."/>
        </authorList>
    </citation>
    <scope>NUCLEOTIDE SEQUENCE</scope>
    <source>
        <strain evidence="3">CGMCC 1.10998</strain>
    </source>
</reference>
<organism evidence="3 4">
    <name type="scientific">Undibacterium terreum</name>
    <dbReference type="NCBI Taxonomy" id="1224302"/>
    <lineage>
        <taxon>Bacteria</taxon>
        <taxon>Pseudomonadati</taxon>
        <taxon>Pseudomonadota</taxon>
        <taxon>Betaproteobacteria</taxon>
        <taxon>Burkholderiales</taxon>
        <taxon>Oxalobacteraceae</taxon>
        <taxon>Undibacterium</taxon>
    </lineage>
</organism>
<feature type="compositionally biased region" description="Polar residues" evidence="1">
    <location>
        <begin position="41"/>
        <end position="52"/>
    </location>
</feature>
<keyword evidence="2" id="KW-0732">Signal</keyword>
<dbReference type="RefSeq" id="WP_188565239.1">
    <property type="nucleotide sequence ID" value="NZ_BMED01000001.1"/>
</dbReference>
<keyword evidence="4" id="KW-1185">Reference proteome</keyword>
<feature type="signal peptide" evidence="2">
    <location>
        <begin position="1"/>
        <end position="19"/>
    </location>
</feature>
<gene>
    <name evidence="3" type="ORF">GCM10011396_14440</name>
</gene>
<evidence type="ECO:0000313" key="3">
    <source>
        <dbReference type="EMBL" id="GGC68515.1"/>
    </source>
</evidence>
<evidence type="ECO:0008006" key="5">
    <source>
        <dbReference type="Google" id="ProtNLM"/>
    </source>
</evidence>